<evidence type="ECO:0000313" key="1">
    <source>
        <dbReference type="EMBL" id="CDX26848.1"/>
    </source>
</evidence>
<dbReference type="InterPro" id="IPR036397">
    <property type="entry name" value="RNaseH_sf"/>
</dbReference>
<reference evidence="2" key="1">
    <citation type="submission" date="2014-08" db="EMBL/GenBank/DDBJ databases">
        <authorList>
            <person name="Moulin L."/>
        </authorList>
    </citation>
    <scope>NUCLEOTIDE SEQUENCE [LARGE SCALE GENOMIC DNA]</scope>
</reference>
<gene>
    <name evidence="1" type="ORF">MPL3356_60587</name>
</gene>
<organism evidence="1 2">
    <name type="scientific">Mesorhizobium plurifarium</name>
    <dbReference type="NCBI Taxonomy" id="69974"/>
    <lineage>
        <taxon>Bacteria</taxon>
        <taxon>Pseudomonadati</taxon>
        <taxon>Pseudomonadota</taxon>
        <taxon>Alphaproteobacteria</taxon>
        <taxon>Hyphomicrobiales</taxon>
        <taxon>Phyllobacteriaceae</taxon>
        <taxon>Mesorhizobium</taxon>
    </lineage>
</organism>
<dbReference type="Proteomes" id="UP000045285">
    <property type="component" value="Unassembled WGS sequence"/>
</dbReference>
<dbReference type="GO" id="GO:0003676">
    <property type="term" value="F:nucleic acid binding"/>
    <property type="evidence" value="ECO:0007669"/>
    <property type="project" value="InterPro"/>
</dbReference>
<dbReference type="EMBL" id="CCMZ01000056">
    <property type="protein sequence ID" value="CDX26848.1"/>
    <property type="molecule type" value="Genomic_DNA"/>
</dbReference>
<sequence>MKIGALDIATTTGAAVMDDDGVITTQTFKGPTRKRNILEDEKALDAEHEAKIGRLFEDFVRVWLMDSRVEMVAIEAPLPSNTSSTWAGKSLIKTTEKGASLSAVYRIYGMSMIACAMCARFNIPVRFIHQATWRKDFLGNGRPSDAKKESKAMCARLGISISSADAAEAAGIVWTLNKQINPYTPAANGLFKLPPTVRDNVG</sequence>
<keyword evidence="2" id="KW-1185">Reference proteome</keyword>
<name>A0A090EFF7_MESPL</name>
<evidence type="ECO:0000313" key="2">
    <source>
        <dbReference type="Proteomes" id="UP000045285"/>
    </source>
</evidence>
<dbReference type="Gene3D" id="3.30.420.10">
    <property type="entry name" value="Ribonuclease H-like superfamily/Ribonuclease H"/>
    <property type="match status" value="1"/>
</dbReference>
<protein>
    <submittedName>
        <fullName evidence="1">Uncharacterized protein</fullName>
    </submittedName>
</protein>
<dbReference type="AlphaFoldDB" id="A0A090EFF7"/>
<proteinExistence type="predicted"/>
<accession>A0A090EFF7</accession>